<gene>
    <name evidence="3" type="ORF">DENIS_0852</name>
</gene>
<feature type="transmembrane region" description="Helical" evidence="2">
    <location>
        <begin position="97"/>
        <end position="121"/>
    </location>
</feature>
<dbReference type="RefSeq" id="WP_208022508.1">
    <property type="nucleotide sequence ID" value="NZ_BEXT01000001.1"/>
</dbReference>
<dbReference type="AlphaFoldDB" id="A0A401FSI7"/>
<reference evidence="4" key="1">
    <citation type="submission" date="2017-11" db="EMBL/GenBank/DDBJ databases">
        <authorList>
            <person name="Watanabe M."/>
            <person name="Kojima H."/>
        </authorList>
    </citation>
    <scope>NUCLEOTIDE SEQUENCE [LARGE SCALE GENOMIC DNA]</scope>
    <source>
        <strain evidence="4">Tokyo 01</strain>
    </source>
</reference>
<keyword evidence="2" id="KW-0472">Membrane</keyword>
<accession>A0A401FSI7</accession>
<feature type="compositionally biased region" description="Basic and acidic residues" evidence="1">
    <location>
        <begin position="268"/>
        <end position="281"/>
    </location>
</feature>
<dbReference type="Proteomes" id="UP000288096">
    <property type="component" value="Unassembled WGS sequence"/>
</dbReference>
<dbReference type="EMBL" id="BEXT01000001">
    <property type="protein sequence ID" value="GBC59910.1"/>
    <property type="molecule type" value="Genomic_DNA"/>
</dbReference>
<comment type="caution">
    <text evidence="3">The sequence shown here is derived from an EMBL/GenBank/DDBJ whole genome shotgun (WGS) entry which is preliminary data.</text>
</comment>
<keyword evidence="4" id="KW-1185">Reference proteome</keyword>
<feature type="transmembrane region" description="Helical" evidence="2">
    <location>
        <begin position="16"/>
        <end position="37"/>
    </location>
</feature>
<evidence type="ECO:0000256" key="1">
    <source>
        <dbReference type="SAM" id="MobiDB-lite"/>
    </source>
</evidence>
<evidence type="ECO:0000313" key="3">
    <source>
        <dbReference type="EMBL" id="GBC59910.1"/>
    </source>
</evidence>
<feature type="region of interest" description="Disordered" evidence="1">
    <location>
        <begin position="250"/>
        <end position="323"/>
    </location>
</feature>
<reference evidence="4" key="2">
    <citation type="submission" date="2019-01" db="EMBL/GenBank/DDBJ databases">
        <title>Genome sequence of Desulfonema ishimotonii strain Tokyo 01.</title>
        <authorList>
            <person name="Fukui M."/>
        </authorList>
    </citation>
    <scope>NUCLEOTIDE SEQUENCE [LARGE SCALE GENOMIC DNA]</scope>
    <source>
        <strain evidence="4">Tokyo 01</strain>
    </source>
</reference>
<keyword evidence="2" id="KW-0812">Transmembrane</keyword>
<feature type="transmembrane region" description="Helical" evidence="2">
    <location>
        <begin position="195"/>
        <end position="218"/>
    </location>
</feature>
<proteinExistence type="predicted"/>
<sequence length="323" mass="36144">MIKQKTIASLVKEHKTVFIIIAVVLFLIELEIFAVAAMKSGREKWLQIVDKNGHVIYETDGKNLSDFNKYYFEKTFGPLNQFEKKLEIRENPFPFRAWFTAAVGIPIGVILLFAFVVKSYVSLFYGDKKEDGDRPDRANAEYRTEFERIIATVSSFNIFTIGFLILLAVFMYWVLPNMVAYIGKVSVDTLVRFKWVVIGAACVVVGLVIWIVYLRYLLARRSIDNQAELERARLQLEFGVGGKAPIQLEYAPGGNGQPRLVEWEEKDGDGVRGTEDARPAETENAEEQADEAVPTPDAAAGEPEKNAPPISPSATPTAKSDPA</sequence>
<feature type="transmembrane region" description="Helical" evidence="2">
    <location>
        <begin position="149"/>
        <end position="175"/>
    </location>
</feature>
<keyword evidence="2" id="KW-1133">Transmembrane helix</keyword>
<evidence type="ECO:0000256" key="2">
    <source>
        <dbReference type="SAM" id="Phobius"/>
    </source>
</evidence>
<feature type="compositionally biased region" description="Low complexity" evidence="1">
    <location>
        <begin position="312"/>
        <end position="323"/>
    </location>
</feature>
<organism evidence="3 4">
    <name type="scientific">Desulfonema ishimotonii</name>
    <dbReference type="NCBI Taxonomy" id="45657"/>
    <lineage>
        <taxon>Bacteria</taxon>
        <taxon>Pseudomonadati</taxon>
        <taxon>Thermodesulfobacteriota</taxon>
        <taxon>Desulfobacteria</taxon>
        <taxon>Desulfobacterales</taxon>
        <taxon>Desulfococcaceae</taxon>
        <taxon>Desulfonema</taxon>
    </lineage>
</organism>
<protein>
    <submittedName>
        <fullName evidence="3">Uncharacterized protein</fullName>
    </submittedName>
</protein>
<evidence type="ECO:0000313" key="4">
    <source>
        <dbReference type="Proteomes" id="UP000288096"/>
    </source>
</evidence>
<name>A0A401FSI7_9BACT</name>